<evidence type="ECO:0000259" key="2">
    <source>
        <dbReference type="SMART" id="SM00198"/>
    </source>
</evidence>
<reference evidence="3" key="1">
    <citation type="submission" date="2023-07" db="EMBL/GenBank/DDBJ databases">
        <title>A chromosome-level genome assembly of Lolium multiflorum.</title>
        <authorList>
            <person name="Chen Y."/>
            <person name="Copetti D."/>
            <person name="Kolliker R."/>
            <person name="Studer B."/>
        </authorList>
    </citation>
    <scope>NUCLEOTIDE SEQUENCE</scope>
    <source>
        <strain evidence="3">02402/16</strain>
        <tissue evidence="3">Leaf</tissue>
    </source>
</reference>
<feature type="domain" description="SCP" evidence="2">
    <location>
        <begin position="120"/>
        <end position="265"/>
    </location>
</feature>
<dbReference type="AlphaFoldDB" id="A0AAD8RJ32"/>
<dbReference type="PANTHER" id="PTHR10334">
    <property type="entry name" value="CYSTEINE-RICH SECRETORY PROTEIN-RELATED"/>
    <property type="match status" value="1"/>
</dbReference>
<protein>
    <recommendedName>
        <fullName evidence="2">SCP domain-containing protein</fullName>
    </recommendedName>
</protein>
<comment type="caution">
    <text evidence="3">The sequence shown here is derived from an EMBL/GenBank/DDBJ whole genome shotgun (WGS) entry which is preliminary data.</text>
</comment>
<name>A0AAD8RJ32_LOLMU</name>
<evidence type="ECO:0000313" key="3">
    <source>
        <dbReference type="EMBL" id="KAK1620609.1"/>
    </source>
</evidence>
<dbReference type="EMBL" id="JAUUTY010000006">
    <property type="protein sequence ID" value="KAK1620609.1"/>
    <property type="molecule type" value="Genomic_DNA"/>
</dbReference>
<evidence type="ECO:0000313" key="4">
    <source>
        <dbReference type="Proteomes" id="UP001231189"/>
    </source>
</evidence>
<organism evidence="3 4">
    <name type="scientific">Lolium multiflorum</name>
    <name type="common">Italian ryegrass</name>
    <name type="synonym">Lolium perenne subsp. multiflorum</name>
    <dbReference type="NCBI Taxonomy" id="4521"/>
    <lineage>
        <taxon>Eukaryota</taxon>
        <taxon>Viridiplantae</taxon>
        <taxon>Streptophyta</taxon>
        <taxon>Embryophyta</taxon>
        <taxon>Tracheophyta</taxon>
        <taxon>Spermatophyta</taxon>
        <taxon>Magnoliopsida</taxon>
        <taxon>Liliopsida</taxon>
        <taxon>Poales</taxon>
        <taxon>Poaceae</taxon>
        <taxon>BOP clade</taxon>
        <taxon>Pooideae</taxon>
        <taxon>Poodae</taxon>
        <taxon>Poeae</taxon>
        <taxon>Poeae Chloroplast Group 2 (Poeae type)</taxon>
        <taxon>Loliodinae</taxon>
        <taxon>Loliinae</taxon>
        <taxon>Lolium</taxon>
    </lineage>
</organism>
<accession>A0AAD8RJ32</accession>
<dbReference type="Pfam" id="PF00188">
    <property type="entry name" value="CAP"/>
    <property type="match status" value="1"/>
</dbReference>
<dbReference type="InterPro" id="IPR001283">
    <property type="entry name" value="CRISP-related"/>
</dbReference>
<dbReference type="Gene3D" id="3.40.33.10">
    <property type="entry name" value="CAP"/>
    <property type="match status" value="2"/>
</dbReference>
<dbReference type="InterPro" id="IPR018244">
    <property type="entry name" value="Allrgn_V5/Tpx1_CS"/>
</dbReference>
<dbReference type="PROSITE" id="PS01009">
    <property type="entry name" value="CRISP_1"/>
    <property type="match status" value="1"/>
</dbReference>
<keyword evidence="1" id="KW-0732">Signal</keyword>
<dbReference type="InterPro" id="IPR014044">
    <property type="entry name" value="CAP_dom"/>
</dbReference>
<keyword evidence="4" id="KW-1185">Reference proteome</keyword>
<evidence type="ECO:0000256" key="1">
    <source>
        <dbReference type="SAM" id="SignalP"/>
    </source>
</evidence>
<dbReference type="GO" id="GO:0005576">
    <property type="term" value="C:extracellular region"/>
    <property type="evidence" value="ECO:0007669"/>
    <property type="project" value="InterPro"/>
</dbReference>
<gene>
    <name evidence="3" type="ORF">QYE76_026126</name>
</gene>
<proteinExistence type="predicted"/>
<dbReference type="CDD" id="cd05381">
    <property type="entry name" value="CAP_PR-1"/>
    <property type="match status" value="1"/>
</dbReference>
<dbReference type="SMART" id="SM00198">
    <property type="entry name" value="SCP"/>
    <property type="match status" value="1"/>
</dbReference>
<dbReference type="Proteomes" id="UP001231189">
    <property type="component" value="Unassembled WGS sequence"/>
</dbReference>
<dbReference type="SUPFAM" id="SSF55797">
    <property type="entry name" value="PR-1-like"/>
    <property type="match status" value="2"/>
</dbReference>
<sequence length="269" mass="28974">MRPLAALLVSTVHIHWLLLLATAPPRVLSYPATAPAADHHLAFAAHEYNATVYKASAARCAGCGGGDGPATNAAALGGLGAWAEAVEFLYYHNVVRMARWELPLTWSTRLESYARWWASQRRGDCALRHSFPEGQFALGENIFWGGAGAAWSPGDAAYARWWASQRRGDCALRHSFPEGQFALGENIFWGGAGAAWSPGDAVKDWAAEGVDYSYAANACAPGRDCGHYTQIVWRGTASVGCARVVCDDGGVFMTCNYYPPGNVVGQRPY</sequence>
<dbReference type="PROSITE" id="PS01010">
    <property type="entry name" value="CRISP_2"/>
    <property type="match status" value="1"/>
</dbReference>
<dbReference type="FunFam" id="3.40.33.10:FF:000004">
    <property type="entry name" value="CAP, cysteine-rich secretory protein, antigen 5"/>
    <property type="match status" value="1"/>
</dbReference>
<feature type="signal peptide" evidence="1">
    <location>
        <begin position="1"/>
        <end position="29"/>
    </location>
</feature>
<feature type="chain" id="PRO_5042236249" description="SCP domain-containing protein" evidence="1">
    <location>
        <begin position="30"/>
        <end position="269"/>
    </location>
</feature>
<dbReference type="InterPro" id="IPR035940">
    <property type="entry name" value="CAP_sf"/>
</dbReference>
<dbReference type="PRINTS" id="PR00837">
    <property type="entry name" value="V5TPXLIKE"/>
</dbReference>